<evidence type="ECO:0000313" key="10">
    <source>
        <dbReference type="EMBL" id="EDV21948.1"/>
    </source>
</evidence>
<keyword evidence="11" id="KW-1185">Reference proteome</keyword>
<dbReference type="GO" id="GO:0004930">
    <property type="term" value="F:G protein-coupled receptor activity"/>
    <property type="evidence" value="ECO:0007669"/>
    <property type="project" value="UniProtKB-KW"/>
</dbReference>
<feature type="transmembrane region" description="Helical" evidence="8">
    <location>
        <begin position="114"/>
        <end position="136"/>
    </location>
</feature>
<evidence type="ECO:0000313" key="11">
    <source>
        <dbReference type="Proteomes" id="UP000009022"/>
    </source>
</evidence>
<dbReference type="CDD" id="cd00637">
    <property type="entry name" value="7tm_classA_rhodopsin-like"/>
    <property type="match status" value="1"/>
</dbReference>
<dbReference type="FunFam" id="1.20.1070.10:FF:000670">
    <property type="entry name" value="Orexin receptor type 1"/>
    <property type="match status" value="1"/>
</dbReference>
<keyword evidence="6" id="KW-0675">Receptor</keyword>
<evidence type="ECO:0000256" key="3">
    <source>
        <dbReference type="ARBA" id="ARBA00022989"/>
    </source>
</evidence>
<keyword evidence="3 8" id="KW-1133">Transmembrane helix</keyword>
<comment type="subcellular location">
    <subcellularLocation>
        <location evidence="1">Membrane</location>
        <topology evidence="1">Multi-pass membrane protein</topology>
    </subcellularLocation>
</comment>
<evidence type="ECO:0000256" key="4">
    <source>
        <dbReference type="ARBA" id="ARBA00023040"/>
    </source>
</evidence>
<dbReference type="PROSITE" id="PS50262">
    <property type="entry name" value="G_PROTEIN_RECEP_F1_2"/>
    <property type="match status" value="1"/>
</dbReference>
<feature type="transmembrane region" description="Helical" evidence="8">
    <location>
        <begin position="72"/>
        <end position="94"/>
    </location>
</feature>
<dbReference type="PANTHER" id="PTHR45695">
    <property type="entry name" value="LEUCOKININ RECEPTOR-RELATED"/>
    <property type="match status" value="1"/>
</dbReference>
<dbReference type="HOGENOM" id="CLU_748696_0_0_1"/>
<accession>B3S5S0</accession>
<dbReference type="InterPro" id="IPR017452">
    <property type="entry name" value="GPCR_Rhodpsn_7TM"/>
</dbReference>
<dbReference type="CTD" id="6756796"/>
<dbReference type="Pfam" id="PF00001">
    <property type="entry name" value="7tm_1"/>
    <property type="match status" value="1"/>
</dbReference>
<feature type="transmembrane region" description="Helical" evidence="8">
    <location>
        <begin position="200"/>
        <end position="224"/>
    </location>
</feature>
<dbReference type="SUPFAM" id="SSF81321">
    <property type="entry name" value="Family A G protein-coupled receptor-like"/>
    <property type="match status" value="1"/>
</dbReference>
<dbReference type="RefSeq" id="XP_002115585.1">
    <property type="nucleotide sequence ID" value="XM_002115549.1"/>
</dbReference>
<organism evidence="10 11">
    <name type="scientific">Trichoplax adhaerens</name>
    <name type="common">Trichoplax reptans</name>
    <dbReference type="NCBI Taxonomy" id="10228"/>
    <lineage>
        <taxon>Eukaryota</taxon>
        <taxon>Metazoa</taxon>
        <taxon>Placozoa</taxon>
        <taxon>Uniplacotomia</taxon>
        <taxon>Trichoplacea</taxon>
        <taxon>Trichoplacidae</taxon>
        <taxon>Trichoplax</taxon>
    </lineage>
</organism>
<dbReference type="Gene3D" id="1.20.1070.10">
    <property type="entry name" value="Rhodopsin 7-helix transmembrane proteins"/>
    <property type="match status" value="1"/>
</dbReference>
<dbReference type="GO" id="GO:0007186">
    <property type="term" value="P:G protein-coupled receptor signaling pathway"/>
    <property type="evidence" value="ECO:0000318"/>
    <property type="project" value="GO_Central"/>
</dbReference>
<dbReference type="eggNOG" id="KOG3656">
    <property type="taxonomic scope" value="Eukaryota"/>
</dbReference>
<evidence type="ECO:0000256" key="1">
    <source>
        <dbReference type="ARBA" id="ARBA00004141"/>
    </source>
</evidence>
<dbReference type="OrthoDB" id="5950040at2759"/>
<dbReference type="GO" id="GO:0016020">
    <property type="term" value="C:membrane"/>
    <property type="evidence" value="ECO:0007669"/>
    <property type="project" value="UniProtKB-SubCell"/>
</dbReference>
<dbReference type="InterPro" id="IPR000276">
    <property type="entry name" value="GPCR_Rhodpsn"/>
</dbReference>
<evidence type="ECO:0000256" key="2">
    <source>
        <dbReference type="ARBA" id="ARBA00022692"/>
    </source>
</evidence>
<dbReference type="Proteomes" id="UP000009022">
    <property type="component" value="Unassembled WGS sequence"/>
</dbReference>
<keyword evidence="5 8" id="KW-0472">Membrane</keyword>
<proteinExistence type="predicted"/>
<dbReference type="KEGG" id="tad:TRIADDRAFT_59453"/>
<protein>
    <recommendedName>
        <fullName evidence="9">G-protein coupled receptors family 1 profile domain-containing protein</fullName>
    </recommendedName>
</protein>
<name>B3S5S0_TRIAD</name>
<keyword evidence="2 8" id="KW-0812">Transmembrane</keyword>
<keyword evidence="7" id="KW-0807">Transducer</keyword>
<keyword evidence="4" id="KW-0297">G-protein coupled receptor</keyword>
<dbReference type="EMBL" id="DS985251">
    <property type="protein sequence ID" value="EDV21948.1"/>
    <property type="molecule type" value="Genomic_DNA"/>
</dbReference>
<dbReference type="PANTHER" id="PTHR45695:SF9">
    <property type="entry name" value="LEUCOKININ RECEPTOR"/>
    <property type="match status" value="1"/>
</dbReference>
<gene>
    <name evidence="10" type="ORF">TRIADDRAFT_59453</name>
</gene>
<evidence type="ECO:0000256" key="7">
    <source>
        <dbReference type="ARBA" id="ARBA00023224"/>
    </source>
</evidence>
<dbReference type="GeneID" id="6756796"/>
<dbReference type="InParanoid" id="B3S5S0"/>
<dbReference type="PhylomeDB" id="B3S5S0"/>
<feature type="transmembrane region" description="Helical" evidence="8">
    <location>
        <begin position="156"/>
        <end position="180"/>
    </location>
</feature>
<feature type="transmembrane region" description="Helical" evidence="8">
    <location>
        <begin position="257"/>
        <end position="279"/>
    </location>
</feature>
<feature type="transmembrane region" description="Helical" evidence="8">
    <location>
        <begin position="38"/>
        <end position="60"/>
    </location>
</feature>
<evidence type="ECO:0000256" key="6">
    <source>
        <dbReference type="ARBA" id="ARBA00023170"/>
    </source>
</evidence>
<reference evidence="10 11" key="1">
    <citation type="journal article" date="2008" name="Nature">
        <title>The Trichoplax genome and the nature of placozoans.</title>
        <authorList>
            <person name="Srivastava M."/>
            <person name="Begovic E."/>
            <person name="Chapman J."/>
            <person name="Putnam N.H."/>
            <person name="Hellsten U."/>
            <person name="Kawashima T."/>
            <person name="Kuo A."/>
            <person name="Mitros T."/>
            <person name="Salamov A."/>
            <person name="Carpenter M.L."/>
            <person name="Signorovitch A.Y."/>
            <person name="Moreno M.A."/>
            <person name="Kamm K."/>
            <person name="Grimwood J."/>
            <person name="Schmutz J."/>
            <person name="Shapiro H."/>
            <person name="Grigoriev I.V."/>
            <person name="Buss L.W."/>
            <person name="Schierwater B."/>
            <person name="Dellaporta S.L."/>
            <person name="Rokhsar D.S."/>
        </authorList>
    </citation>
    <scope>NUCLEOTIDE SEQUENCE [LARGE SCALE GENOMIC DNA]</scope>
    <source>
        <strain evidence="10 11">Grell-BS-1999</strain>
    </source>
</reference>
<sequence length="351" mass="40339">MATLGWVKEAFQSARTDNLINSSNYSIINNVTKSRNNLAYMLPFSILTTIVNGLVCYAIRKRGLLRLSIYSFIFNMCISDILAPVAITINSFIINEIQLQNKLLYEISCKFFNYVLTVSMAVSMISFTIMAVDRFYITVLRKRRRLLFSSKRSVRLTIFCIWLHGIITSIPVLQIMAMVYEPNRACDIIYVGDYYNIPFFTFFLIINYFIPVLITAILYIFIVIRLKIAVMASLPYGRTVPPVIYVNKRKAINTIKMIATTTVFYVLTSFPYVVIMLILSDAKVSMIELRRKGPVYSLLITLGFLMSALSCIENAIVCVVMSKELRKTIINSLRTLFGRKTVHYRIHVKQK</sequence>
<feature type="transmembrane region" description="Helical" evidence="8">
    <location>
        <begin position="299"/>
        <end position="321"/>
    </location>
</feature>
<feature type="domain" description="G-protein coupled receptors family 1 profile" evidence="9">
    <location>
        <begin position="51"/>
        <end position="318"/>
    </location>
</feature>
<evidence type="ECO:0000259" key="9">
    <source>
        <dbReference type="PROSITE" id="PS50262"/>
    </source>
</evidence>
<dbReference type="AlphaFoldDB" id="B3S5S0"/>
<evidence type="ECO:0000256" key="5">
    <source>
        <dbReference type="ARBA" id="ARBA00023136"/>
    </source>
</evidence>
<evidence type="ECO:0000256" key="8">
    <source>
        <dbReference type="SAM" id="Phobius"/>
    </source>
</evidence>
<dbReference type="PRINTS" id="PR00237">
    <property type="entry name" value="GPCRRHODOPSN"/>
</dbReference>